<evidence type="ECO:0000256" key="1">
    <source>
        <dbReference type="SAM" id="Phobius"/>
    </source>
</evidence>
<keyword evidence="1" id="KW-0812">Transmembrane</keyword>
<protein>
    <submittedName>
        <fullName evidence="4">Uncharacterized protein LOC114335074</fullName>
    </submittedName>
</protein>
<accession>A0A6P7FX51</accession>
<proteinExistence type="predicted"/>
<dbReference type="GeneID" id="114335074"/>
<dbReference type="EnsemblMetazoa" id="XM_028285230.2">
    <property type="protein sequence ID" value="XP_028141031.1"/>
    <property type="gene ID" value="LOC114335074"/>
</dbReference>
<gene>
    <name evidence="4" type="primary">LOC114335074</name>
</gene>
<keyword evidence="3" id="KW-1185">Reference proteome</keyword>
<dbReference type="Proteomes" id="UP001652700">
    <property type="component" value="Unplaced"/>
</dbReference>
<evidence type="ECO:0000313" key="4">
    <source>
        <dbReference type="RefSeq" id="XP_028141031.1"/>
    </source>
</evidence>
<dbReference type="RefSeq" id="XP_028141031.1">
    <property type="nucleotide sequence ID" value="XM_028285230.1"/>
</dbReference>
<reference evidence="4" key="1">
    <citation type="submission" date="2025-04" db="UniProtKB">
        <authorList>
            <consortium name="RefSeq"/>
        </authorList>
    </citation>
    <scope>IDENTIFICATION</scope>
    <source>
        <tissue evidence="4">Whole insect</tissue>
    </source>
</reference>
<dbReference type="InParanoid" id="A0A6P7FX51"/>
<feature type="transmembrane region" description="Helical" evidence="1">
    <location>
        <begin position="76"/>
        <end position="100"/>
    </location>
</feature>
<evidence type="ECO:0000313" key="2">
    <source>
        <dbReference type="EnsemblMetazoa" id="XP_028141031.1"/>
    </source>
</evidence>
<evidence type="ECO:0000313" key="3">
    <source>
        <dbReference type="Proteomes" id="UP001652700"/>
    </source>
</evidence>
<reference evidence="2" key="2">
    <citation type="submission" date="2025-05" db="UniProtKB">
        <authorList>
            <consortium name="EnsemblMetazoa"/>
        </authorList>
    </citation>
    <scope>IDENTIFICATION</scope>
</reference>
<feature type="transmembrane region" description="Helical" evidence="1">
    <location>
        <begin position="24"/>
        <end position="42"/>
    </location>
</feature>
<dbReference type="OrthoDB" id="6818455at2759"/>
<feature type="transmembrane region" description="Helical" evidence="1">
    <location>
        <begin position="106"/>
        <end position="123"/>
    </location>
</feature>
<dbReference type="AlphaFoldDB" id="A0A6P7FX51"/>
<dbReference type="KEGG" id="dvv:114335074"/>
<organism evidence="4">
    <name type="scientific">Diabrotica virgifera virgifera</name>
    <name type="common">western corn rootworm</name>
    <dbReference type="NCBI Taxonomy" id="50390"/>
    <lineage>
        <taxon>Eukaryota</taxon>
        <taxon>Metazoa</taxon>
        <taxon>Ecdysozoa</taxon>
        <taxon>Arthropoda</taxon>
        <taxon>Hexapoda</taxon>
        <taxon>Insecta</taxon>
        <taxon>Pterygota</taxon>
        <taxon>Neoptera</taxon>
        <taxon>Endopterygota</taxon>
        <taxon>Coleoptera</taxon>
        <taxon>Polyphaga</taxon>
        <taxon>Cucujiformia</taxon>
        <taxon>Chrysomeloidea</taxon>
        <taxon>Chrysomelidae</taxon>
        <taxon>Galerucinae</taxon>
        <taxon>Diabroticina</taxon>
        <taxon>Diabroticites</taxon>
        <taxon>Diabrotica</taxon>
    </lineage>
</organism>
<name>A0A6P7FX51_DIAVI</name>
<keyword evidence="1" id="KW-0472">Membrane</keyword>
<keyword evidence="1" id="KW-1133">Transmembrane helix</keyword>
<sequence>MKIFDVTKPFASFKKSRHDAKMRLLSIVVVFFCVFVAFCSAIENKTDVTTPEDARAFVGRMLEQGRTLVHNNIKRFMILLPVIFFKLGIAFTMLVLVTMVSVNNGFIGFLLLVVGLSSVLARLQEARKPPVVPYVNPLPLYHAKYIQDWDRKDRGIGEKETTQVYGHTYGQQYIYPQVSGYYRQNGLTA</sequence>